<organism evidence="6 7">
    <name type="scientific">Trema orientale</name>
    <name type="common">Charcoal tree</name>
    <name type="synonym">Celtis orientalis</name>
    <dbReference type="NCBI Taxonomy" id="63057"/>
    <lineage>
        <taxon>Eukaryota</taxon>
        <taxon>Viridiplantae</taxon>
        <taxon>Streptophyta</taxon>
        <taxon>Embryophyta</taxon>
        <taxon>Tracheophyta</taxon>
        <taxon>Spermatophyta</taxon>
        <taxon>Magnoliopsida</taxon>
        <taxon>eudicotyledons</taxon>
        <taxon>Gunneridae</taxon>
        <taxon>Pentapetalae</taxon>
        <taxon>rosids</taxon>
        <taxon>fabids</taxon>
        <taxon>Rosales</taxon>
        <taxon>Cannabaceae</taxon>
        <taxon>Trema</taxon>
    </lineage>
</organism>
<sequence length="500" mass="56752">MAAIDQWQPRQEKLWEVCGLLVRFIRPSADDKFEIWQKLQEFIHIYEFNTYLTCILALPNPLPIEPLDIWQVAPMDIRQVAGLLLKNNLRTGLLFFKTLQHIKSLLLPLLVAADRNIRSTVGTIVSTLVQVEGLVKWPELLDTLSLCLDSSEPIYNEGAMDVLSKICEDIPEELDSEIPGLPERPIKMFLPRLFKLFQSPHPSLRKLSLGFVNHYITLMPTDLSDPSFMDQYLQGLSILASDSSSQVRKLPHLRNVISYMLQLDWESGTEVALEACEFWSACGKSNFQPNTLREYLPELIQVLFSYMVCADDDESVIDDEENNFNLDSDQQDDNIVNQWNLRERSKHALSVLSNVFGDEILLTLMPLVHTNLSNGGDEAWKVRKAAVLALGTIANKGCTNGLYQHLSKIVVSLIYLLDDKFPLIRSISCRSLSRLCKFIVQDVGHAKGYEQFAMVVMSLLNRILMDPNKLVQEAACSAFATLVKVLAINEVQIFHPLMLF</sequence>
<keyword evidence="7" id="KW-1185">Reference proteome</keyword>
<evidence type="ECO:0000313" key="7">
    <source>
        <dbReference type="Proteomes" id="UP000237000"/>
    </source>
</evidence>
<dbReference type="AlphaFoldDB" id="A0A2P5FZV4"/>
<dbReference type="InterPro" id="IPR011989">
    <property type="entry name" value="ARM-like"/>
</dbReference>
<dbReference type="InterPro" id="IPR016024">
    <property type="entry name" value="ARM-type_fold"/>
</dbReference>
<dbReference type="OrthoDB" id="951172at2759"/>
<comment type="caution">
    <text evidence="6">The sequence shown here is derived from an EMBL/GenBank/DDBJ whole genome shotgun (WGS) entry which is preliminary data.</text>
</comment>
<comment type="subcellular location">
    <subcellularLocation>
        <location evidence="1">Cytoplasm</location>
    </subcellularLocation>
</comment>
<evidence type="ECO:0000256" key="5">
    <source>
        <dbReference type="ARBA" id="ARBA00022927"/>
    </source>
</evidence>
<dbReference type="Proteomes" id="UP000237000">
    <property type="component" value="Unassembled WGS sequence"/>
</dbReference>
<name>A0A2P5FZV4_TREOI</name>
<gene>
    <name evidence="6" type="ORF">TorRG33x02_005200</name>
</gene>
<protein>
    <submittedName>
        <fullName evidence="6">Coatomer beta subunit</fullName>
    </submittedName>
</protein>
<dbReference type="GO" id="GO:0006606">
    <property type="term" value="P:protein import into nucleus"/>
    <property type="evidence" value="ECO:0007669"/>
    <property type="project" value="InterPro"/>
</dbReference>
<proteinExistence type="predicted"/>
<reference evidence="7" key="1">
    <citation type="submission" date="2016-06" db="EMBL/GenBank/DDBJ databases">
        <title>Parallel loss of symbiosis genes in relatives of nitrogen-fixing non-legume Parasponia.</title>
        <authorList>
            <person name="Van Velzen R."/>
            <person name="Holmer R."/>
            <person name="Bu F."/>
            <person name="Rutten L."/>
            <person name="Van Zeijl A."/>
            <person name="Liu W."/>
            <person name="Santuari L."/>
            <person name="Cao Q."/>
            <person name="Sharma T."/>
            <person name="Shen D."/>
            <person name="Roswanjaya Y."/>
            <person name="Wardhani T."/>
            <person name="Kalhor M.S."/>
            <person name="Jansen J."/>
            <person name="Van den Hoogen J."/>
            <person name="Gungor B."/>
            <person name="Hartog M."/>
            <person name="Hontelez J."/>
            <person name="Verver J."/>
            <person name="Yang W.-C."/>
            <person name="Schijlen E."/>
            <person name="Repin R."/>
            <person name="Schilthuizen M."/>
            <person name="Schranz E."/>
            <person name="Heidstra R."/>
            <person name="Miyata K."/>
            <person name="Fedorova E."/>
            <person name="Kohlen W."/>
            <person name="Bisseling T."/>
            <person name="Smit S."/>
            <person name="Geurts R."/>
        </authorList>
    </citation>
    <scope>NUCLEOTIDE SEQUENCE [LARGE SCALE GENOMIC DNA]</scope>
    <source>
        <strain evidence="7">cv. RG33-2</strain>
    </source>
</reference>
<dbReference type="InParanoid" id="A0A2P5FZV4"/>
<keyword evidence="3" id="KW-0963">Cytoplasm</keyword>
<dbReference type="STRING" id="63057.A0A2P5FZV4"/>
<keyword evidence="2" id="KW-0813">Transport</keyword>
<evidence type="ECO:0000256" key="3">
    <source>
        <dbReference type="ARBA" id="ARBA00022490"/>
    </source>
</evidence>
<dbReference type="PANTHER" id="PTHR10527">
    <property type="entry name" value="IMPORTIN BETA"/>
    <property type="match status" value="1"/>
</dbReference>
<evidence type="ECO:0000256" key="1">
    <source>
        <dbReference type="ARBA" id="ARBA00004496"/>
    </source>
</evidence>
<dbReference type="SUPFAM" id="SSF48371">
    <property type="entry name" value="ARM repeat"/>
    <property type="match status" value="1"/>
</dbReference>
<dbReference type="GO" id="GO:0005737">
    <property type="term" value="C:cytoplasm"/>
    <property type="evidence" value="ECO:0007669"/>
    <property type="project" value="UniProtKB-SubCell"/>
</dbReference>
<dbReference type="Gene3D" id="1.25.10.10">
    <property type="entry name" value="Leucine-rich Repeat Variant"/>
    <property type="match status" value="1"/>
</dbReference>
<dbReference type="EMBL" id="JXTC01000002">
    <property type="protein sequence ID" value="POO03315.1"/>
    <property type="molecule type" value="Genomic_DNA"/>
</dbReference>
<dbReference type="InterPro" id="IPR040122">
    <property type="entry name" value="Importin_beta"/>
</dbReference>
<evidence type="ECO:0000313" key="6">
    <source>
        <dbReference type="EMBL" id="POO03315.1"/>
    </source>
</evidence>
<dbReference type="Pfam" id="PF13513">
    <property type="entry name" value="HEAT_EZ"/>
    <property type="match status" value="1"/>
</dbReference>
<keyword evidence="5" id="KW-0653">Protein transport</keyword>
<evidence type="ECO:0000256" key="4">
    <source>
        <dbReference type="ARBA" id="ARBA00022737"/>
    </source>
</evidence>
<evidence type="ECO:0000256" key="2">
    <source>
        <dbReference type="ARBA" id="ARBA00022448"/>
    </source>
</evidence>
<keyword evidence="4" id="KW-0677">Repeat</keyword>
<accession>A0A2P5FZV4</accession>